<proteinExistence type="predicted"/>
<comment type="caution">
    <text evidence="1">The sequence shown here is derived from an EMBL/GenBank/DDBJ whole genome shotgun (WGS) entry which is preliminary data.</text>
</comment>
<accession>A0A1F5YM69</accession>
<evidence type="ECO:0000313" key="1">
    <source>
        <dbReference type="EMBL" id="OGG01281.1"/>
    </source>
</evidence>
<dbReference type="Proteomes" id="UP000179129">
    <property type="component" value="Unassembled WGS sequence"/>
</dbReference>
<reference evidence="1 2" key="1">
    <citation type="journal article" date="2016" name="Nat. Commun.">
        <title>Thousands of microbial genomes shed light on interconnected biogeochemical processes in an aquifer system.</title>
        <authorList>
            <person name="Anantharaman K."/>
            <person name="Brown C.T."/>
            <person name="Hug L.A."/>
            <person name="Sharon I."/>
            <person name="Castelle C.J."/>
            <person name="Probst A.J."/>
            <person name="Thomas B.C."/>
            <person name="Singh A."/>
            <person name="Wilkins M.J."/>
            <person name="Karaoz U."/>
            <person name="Brodie E.L."/>
            <person name="Williams K.H."/>
            <person name="Hubbard S.S."/>
            <person name="Banfield J.F."/>
        </authorList>
    </citation>
    <scope>NUCLEOTIDE SEQUENCE [LARGE SCALE GENOMIC DNA]</scope>
</reference>
<name>A0A1F5YM69_9BACT</name>
<dbReference type="EMBL" id="MFIX01000213">
    <property type="protein sequence ID" value="OGG01281.1"/>
    <property type="molecule type" value="Genomic_DNA"/>
</dbReference>
<gene>
    <name evidence="1" type="ORF">A3F83_06105</name>
</gene>
<protein>
    <submittedName>
        <fullName evidence="1">Uncharacterized protein</fullName>
    </submittedName>
</protein>
<organism evidence="1 2">
    <name type="scientific">Candidatus Glassbacteria bacterium RIFCSPLOWO2_12_FULL_58_11</name>
    <dbReference type="NCBI Taxonomy" id="1817867"/>
    <lineage>
        <taxon>Bacteria</taxon>
        <taxon>Candidatus Glassiibacteriota</taxon>
    </lineage>
</organism>
<dbReference type="AlphaFoldDB" id="A0A1F5YM69"/>
<sequence length="129" mass="14250">MSKSKQFPLYPAGSEIEIFLKVRAGGETYGLVHVFREPTAADKKIFWGRVSRSELAPRKEGEPGGDYLEANEQFYDRCILRVEGYALPAGAPETEPGSLKETIPLEHKLWAVEELLARAGTLAADTAKN</sequence>
<evidence type="ECO:0000313" key="2">
    <source>
        <dbReference type="Proteomes" id="UP000179129"/>
    </source>
</evidence>